<dbReference type="EMBL" id="SPNC01000018">
    <property type="protein sequence ID" value="TFH96506.1"/>
    <property type="molecule type" value="Genomic_DNA"/>
</dbReference>
<dbReference type="RefSeq" id="WP_134849224.1">
    <property type="nucleotide sequence ID" value="NZ_CP197400.1"/>
</dbReference>
<dbReference type="GO" id="GO:0016740">
    <property type="term" value="F:transferase activity"/>
    <property type="evidence" value="ECO:0007669"/>
    <property type="project" value="UniProtKB-KW"/>
</dbReference>
<dbReference type="InterPro" id="IPR001173">
    <property type="entry name" value="Glyco_trans_2-like"/>
</dbReference>
<dbReference type="PANTHER" id="PTHR43685:SF3">
    <property type="entry name" value="SLR2126 PROTEIN"/>
    <property type="match status" value="1"/>
</dbReference>
<dbReference type="Proteomes" id="UP000297225">
    <property type="component" value="Unassembled WGS sequence"/>
</dbReference>
<accession>A0A4Y8WSK7</accession>
<dbReference type="PANTHER" id="PTHR43685">
    <property type="entry name" value="GLYCOSYLTRANSFERASE"/>
    <property type="match status" value="1"/>
</dbReference>
<evidence type="ECO:0000313" key="3">
    <source>
        <dbReference type="Proteomes" id="UP000297225"/>
    </source>
</evidence>
<organism evidence="2 3">
    <name type="scientific">Porphyromonas levii</name>
    <dbReference type="NCBI Taxonomy" id="28114"/>
    <lineage>
        <taxon>Bacteria</taxon>
        <taxon>Pseudomonadati</taxon>
        <taxon>Bacteroidota</taxon>
        <taxon>Bacteroidia</taxon>
        <taxon>Bacteroidales</taxon>
        <taxon>Porphyromonadaceae</taxon>
        <taxon>Porphyromonas</taxon>
    </lineage>
</organism>
<dbReference type="AlphaFoldDB" id="A0A4Y8WSK7"/>
<sequence>MDISFIIPIYNRPDELRELLHSFTQLDESGVHYEIIVVEDGSTNPSEEVIRSFDLPIRYITQENTGPGGARNRGADAAKGEWVIFLDSDAVLPNHYMVALEKALQNSSCDLWGGPDRAREDFTLIQKAIDYSMTSLLTTGGIRGKKGSVDRFYPRTFNMGIRRSLFAQLKGFRNGMRYGEDLDLSMRALAIGGKSELFEEVWVYHKRRGTFADFFRQIRHSGRARIVLNKYHPGTLKLAHTLPTLFVLFNIVVLLSGSIALWGILVAYILAIVFDVYAKGQSLELAGYAVAATYVQHFAYGIGFAEQLLGINKE</sequence>
<keyword evidence="2" id="KW-0808">Transferase</keyword>
<reference evidence="2 3" key="1">
    <citation type="submission" date="2019-03" db="EMBL/GenBank/DDBJ databases">
        <title>Porphyromonas levii Isolated from the Uterus of Dairy Cows.</title>
        <authorList>
            <person name="Francis A.M."/>
        </authorList>
    </citation>
    <scope>NUCLEOTIDE SEQUENCE [LARGE SCALE GENOMIC DNA]</scope>
    <source>
        <strain evidence="2 3">AF5678</strain>
    </source>
</reference>
<evidence type="ECO:0000313" key="2">
    <source>
        <dbReference type="EMBL" id="TFH96506.1"/>
    </source>
</evidence>
<evidence type="ECO:0000259" key="1">
    <source>
        <dbReference type="Pfam" id="PF00535"/>
    </source>
</evidence>
<dbReference type="SUPFAM" id="SSF53448">
    <property type="entry name" value="Nucleotide-diphospho-sugar transferases"/>
    <property type="match status" value="1"/>
</dbReference>
<protein>
    <submittedName>
        <fullName evidence="2">Glycosyltransferase</fullName>
    </submittedName>
</protein>
<keyword evidence="3" id="KW-1185">Reference proteome</keyword>
<comment type="caution">
    <text evidence="2">The sequence shown here is derived from an EMBL/GenBank/DDBJ whole genome shotgun (WGS) entry which is preliminary data.</text>
</comment>
<dbReference type="InterPro" id="IPR050834">
    <property type="entry name" value="Glycosyltransf_2"/>
</dbReference>
<feature type="domain" description="Glycosyltransferase 2-like" evidence="1">
    <location>
        <begin position="4"/>
        <end position="166"/>
    </location>
</feature>
<dbReference type="OrthoDB" id="9813550at2"/>
<proteinExistence type="predicted"/>
<dbReference type="Pfam" id="PF00535">
    <property type="entry name" value="Glycos_transf_2"/>
    <property type="match status" value="1"/>
</dbReference>
<dbReference type="InterPro" id="IPR029044">
    <property type="entry name" value="Nucleotide-diphossugar_trans"/>
</dbReference>
<gene>
    <name evidence="2" type="ORF">E4P47_02170</name>
</gene>
<dbReference type="Gene3D" id="3.90.550.10">
    <property type="entry name" value="Spore Coat Polysaccharide Biosynthesis Protein SpsA, Chain A"/>
    <property type="match status" value="1"/>
</dbReference>
<name>A0A4Y8WSK7_9PORP</name>
<dbReference type="STRING" id="1122973.GCA_000379925_02065"/>